<protein>
    <recommendedName>
        <fullName evidence="1">F-box domain-containing protein</fullName>
    </recommendedName>
</protein>
<organism evidence="2">
    <name type="scientific">Oryza meridionalis</name>
    <dbReference type="NCBI Taxonomy" id="40149"/>
    <lineage>
        <taxon>Eukaryota</taxon>
        <taxon>Viridiplantae</taxon>
        <taxon>Streptophyta</taxon>
        <taxon>Embryophyta</taxon>
        <taxon>Tracheophyta</taxon>
        <taxon>Spermatophyta</taxon>
        <taxon>Magnoliopsida</taxon>
        <taxon>Liliopsida</taxon>
        <taxon>Poales</taxon>
        <taxon>Poaceae</taxon>
        <taxon>BOP clade</taxon>
        <taxon>Oryzoideae</taxon>
        <taxon>Oryzeae</taxon>
        <taxon>Oryzinae</taxon>
        <taxon>Oryza</taxon>
    </lineage>
</organism>
<dbReference type="InterPro" id="IPR036047">
    <property type="entry name" value="F-box-like_dom_sf"/>
</dbReference>
<evidence type="ECO:0000259" key="1">
    <source>
        <dbReference type="PROSITE" id="PS50181"/>
    </source>
</evidence>
<feature type="domain" description="F-box" evidence="1">
    <location>
        <begin position="98"/>
        <end position="144"/>
    </location>
</feature>
<dbReference type="PANTHER" id="PTHR32278">
    <property type="entry name" value="F-BOX DOMAIN-CONTAINING PROTEIN"/>
    <property type="match status" value="1"/>
</dbReference>
<dbReference type="Proteomes" id="UP000008021">
    <property type="component" value="Chromosome 8"/>
</dbReference>
<dbReference type="HOGENOM" id="CLU_050973_0_1_1"/>
<reference evidence="2" key="1">
    <citation type="submission" date="2015-04" db="UniProtKB">
        <authorList>
            <consortium name="EnsemblPlants"/>
        </authorList>
    </citation>
    <scope>IDENTIFICATION</scope>
</reference>
<name>A0A0E0EHV6_9ORYZ</name>
<dbReference type="eggNOG" id="ENOG502QRA4">
    <property type="taxonomic scope" value="Eukaryota"/>
</dbReference>
<dbReference type="Pfam" id="PF00646">
    <property type="entry name" value="F-box"/>
    <property type="match status" value="1"/>
</dbReference>
<proteinExistence type="predicted"/>
<dbReference type="PANTHER" id="PTHR32278:SF12">
    <property type="entry name" value="OS08G0150700 PROTEIN"/>
    <property type="match status" value="1"/>
</dbReference>
<dbReference type="CDD" id="cd22162">
    <property type="entry name" value="F-box_AtSKIP3-like"/>
    <property type="match status" value="1"/>
</dbReference>
<dbReference type="InterPro" id="IPR025886">
    <property type="entry name" value="PP2-like"/>
</dbReference>
<reference evidence="2" key="2">
    <citation type="submission" date="2018-05" db="EMBL/GenBank/DDBJ databases">
        <title>OmerRS3 (Oryza meridionalis Reference Sequence Version 3).</title>
        <authorList>
            <person name="Zhang J."/>
            <person name="Kudrna D."/>
            <person name="Lee S."/>
            <person name="Talag J."/>
            <person name="Welchert J."/>
            <person name="Wing R.A."/>
        </authorList>
    </citation>
    <scope>NUCLEOTIDE SEQUENCE [LARGE SCALE GENOMIC DNA]</scope>
    <source>
        <strain evidence="2">cv. OR44</strain>
    </source>
</reference>
<keyword evidence="3" id="KW-1185">Reference proteome</keyword>
<evidence type="ECO:0000313" key="3">
    <source>
        <dbReference type="Proteomes" id="UP000008021"/>
    </source>
</evidence>
<dbReference type="STRING" id="40149.A0A0E0EHV6"/>
<dbReference type="Pfam" id="PF14299">
    <property type="entry name" value="PP2"/>
    <property type="match status" value="1"/>
</dbReference>
<dbReference type="AlphaFoldDB" id="A0A0E0EHV6"/>
<dbReference type="Gramene" id="OMERI08G02920.1">
    <property type="protein sequence ID" value="OMERI08G02920.1"/>
    <property type="gene ID" value="OMERI08G02920"/>
</dbReference>
<sequence>MEPAYVSTLLAVDLHLHGLRCTPPPLAAPRPRRVPVTCRRRRAIYRLASRARLASQVGHELHRFSLSLSLSLLRSIASFSMASGGGGGGGEVAEEGRTTRVGDLPEACLADVIALTSPRDACRLAAVSPSFRAAAESDAVWDRFLPPDYRAIAPLPAAAAAAAGGGKMRMKKGIYLGLCDKPVPVDDGSMMVWLEKESGAKCFALPARKLSLPWEDGEFSWRWTPHPLSRFEEVAQLVDCTCLDIYGRLPAAALTPATPYAAYLVFGTAAAAEGHRGLSFPDQETTVSAAGRVVARHAVCLRPDDAEARKFRGVGLAGAGVPVRHPARRGDGWSEMELGRVAADEVAGAGGEDVVASFEVLGWYPKRGLVVECMEFRPVV</sequence>
<dbReference type="InterPro" id="IPR001810">
    <property type="entry name" value="F-box_dom"/>
</dbReference>
<accession>A0A0E0EHV6</accession>
<dbReference type="PROSITE" id="PS50181">
    <property type="entry name" value="FBOX"/>
    <property type="match status" value="1"/>
</dbReference>
<evidence type="ECO:0000313" key="2">
    <source>
        <dbReference type="EnsemblPlants" id="OMERI08G02920.1"/>
    </source>
</evidence>
<dbReference type="SUPFAM" id="SSF81383">
    <property type="entry name" value="F-box domain"/>
    <property type="match status" value="1"/>
</dbReference>
<dbReference type="EnsemblPlants" id="OMERI08G02920.1">
    <property type="protein sequence ID" value="OMERI08G02920.1"/>
    <property type="gene ID" value="OMERI08G02920"/>
</dbReference>